<sequence length="502" mass="56170">MTRRVVIARTSDVTVLNPLLYADLATGEVLNRVFDHLVLTDEHQRYVPGRLVTHWTASPDGLVWDFFLRPAARWHDGHPVTADDAVFTFESILDPASGSARRAEFLVGGEPLRFEAPEPHVLRVRLPEPFAPLLAALAWRPVVARHVFAGRPLAGHPANDSPVGSAAFRFAGRTADRVVLAAQRDYHLGRPPMDEVEWRRVPDIESALRALAFGEADYVPGVPPELVDGVRDLPEVRLVRSTDASFSYLGFHLESWQFGDVRVRQAIGHAIDRDGLVREVLGGEGRVADGPIAPGSPWYHPDLPSYRHDRVRASALLDAAGWRVGDDGVRRDADGRGFAFTLRTVAGDRVKERAAGRIADDLRRLGIAVRVSTHPMAELLREYVRPRRFEAVLLALVPNPDPAFLHALYHSEMLTPKGWNRFAYRDREADDLLGASQSEIDPGARRKLIHTALERIVRDAPQIFLFHPVVIDAARTDLLLPALPEQSANRFMYLHDWDRKVR</sequence>
<accession>A0ABQ4ER72</accession>
<dbReference type="PANTHER" id="PTHR30290">
    <property type="entry name" value="PERIPLASMIC BINDING COMPONENT OF ABC TRANSPORTER"/>
    <property type="match status" value="1"/>
</dbReference>
<dbReference type="RefSeq" id="WP_203858624.1">
    <property type="nucleotide sequence ID" value="NZ_BAAAZQ010000001.1"/>
</dbReference>
<proteinExistence type="inferred from homology"/>
<organism evidence="5 6">
    <name type="scientific">Plantactinospora mayteni</name>
    <dbReference type="NCBI Taxonomy" id="566021"/>
    <lineage>
        <taxon>Bacteria</taxon>
        <taxon>Bacillati</taxon>
        <taxon>Actinomycetota</taxon>
        <taxon>Actinomycetes</taxon>
        <taxon>Micromonosporales</taxon>
        <taxon>Micromonosporaceae</taxon>
        <taxon>Plantactinospora</taxon>
    </lineage>
</organism>
<dbReference type="PANTHER" id="PTHR30290:SF9">
    <property type="entry name" value="OLIGOPEPTIDE-BINDING PROTEIN APPA"/>
    <property type="match status" value="1"/>
</dbReference>
<comment type="similarity">
    <text evidence="1">Belongs to the bacterial solute-binding protein 5 family.</text>
</comment>
<dbReference type="Gene3D" id="3.10.105.10">
    <property type="entry name" value="Dipeptide-binding Protein, Domain 3"/>
    <property type="match status" value="1"/>
</dbReference>
<evidence type="ECO:0000256" key="2">
    <source>
        <dbReference type="ARBA" id="ARBA00022448"/>
    </source>
</evidence>
<evidence type="ECO:0000313" key="6">
    <source>
        <dbReference type="Proteomes" id="UP000621500"/>
    </source>
</evidence>
<dbReference type="Proteomes" id="UP000621500">
    <property type="component" value="Unassembled WGS sequence"/>
</dbReference>
<evidence type="ECO:0000256" key="3">
    <source>
        <dbReference type="ARBA" id="ARBA00022729"/>
    </source>
</evidence>
<dbReference type="SUPFAM" id="SSF53850">
    <property type="entry name" value="Periplasmic binding protein-like II"/>
    <property type="match status" value="1"/>
</dbReference>
<reference evidence="5 6" key="1">
    <citation type="submission" date="2021-01" db="EMBL/GenBank/DDBJ databases">
        <title>Whole genome shotgun sequence of Plantactinospora mayteni NBRC 109088.</title>
        <authorList>
            <person name="Komaki H."/>
            <person name="Tamura T."/>
        </authorList>
    </citation>
    <scope>NUCLEOTIDE SEQUENCE [LARGE SCALE GENOMIC DNA]</scope>
    <source>
        <strain evidence="5 6">NBRC 109088</strain>
    </source>
</reference>
<dbReference type="InterPro" id="IPR030678">
    <property type="entry name" value="Peptide/Ni-bd"/>
</dbReference>
<dbReference type="InterPro" id="IPR039424">
    <property type="entry name" value="SBP_5"/>
</dbReference>
<dbReference type="Gene3D" id="3.90.76.10">
    <property type="entry name" value="Dipeptide-binding Protein, Domain 1"/>
    <property type="match status" value="1"/>
</dbReference>
<dbReference type="PIRSF" id="PIRSF002741">
    <property type="entry name" value="MppA"/>
    <property type="match status" value="1"/>
</dbReference>
<evidence type="ECO:0000256" key="1">
    <source>
        <dbReference type="ARBA" id="ARBA00005695"/>
    </source>
</evidence>
<evidence type="ECO:0000313" key="5">
    <source>
        <dbReference type="EMBL" id="GIG97146.1"/>
    </source>
</evidence>
<dbReference type="InterPro" id="IPR000914">
    <property type="entry name" value="SBP_5_dom"/>
</dbReference>
<keyword evidence="3" id="KW-0732">Signal</keyword>
<evidence type="ECO:0000259" key="4">
    <source>
        <dbReference type="Pfam" id="PF00496"/>
    </source>
</evidence>
<gene>
    <name evidence="5" type="ORF">Pma05_37190</name>
</gene>
<dbReference type="Gene3D" id="3.40.190.10">
    <property type="entry name" value="Periplasmic binding protein-like II"/>
    <property type="match status" value="1"/>
</dbReference>
<name>A0ABQ4ER72_9ACTN</name>
<keyword evidence="2" id="KW-0813">Transport</keyword>
<protein>
    <submittedName>
        <fullName evidence="5">Peptide-binding protein</fullName>
    </submittedName>
</protein>
<comment type="caution">
    <text evidence="5">The sequence shown here is derived from an EMBL/GenBank/DDBJ whole genome shotgun (WGS) entry which is preliminary data.</text>
</comment>
<keyword evidence="6" id="KW-1185">Reference proteome</keyword>
<feature type="domain" description="Solute-binding protein family 5" evidence="4">
    <location>
        <begin position="50"/>
        <end position="411"/>
    </location>
</feature>
<dbReference type="Pfam" id="PF00496">
    <property type="entry name" value="SBP_bac_5"/>
    <property type="match status" value="1"/>
</dbReference>
<dbReference type="EMBL" id="BONX01000023">
    <property type="protein sequence ID" value="GIG97146.1"/>
    <property type="molecule type" value="Genomic_DNA"/>
</dbReference>